<proteinExistence type="predicted"/>
<sequence>MQGEWSMVSRIMTIRLSSGLKIELDPADWPEIGSACRTSVRTGGYVAEKLIVRRHDDGRTLIYIDADPGADVLVQGDIFPPRIREIESYVQRFSEAHGLPDWVAERCVESIRG</sequence>
<evidence type="ECO:0000313" key="1">
    <source>
        <dbReference type="EMBL" id="QDT73739.1"/>
    </source>
</evidence>
<name>A0A517TZD3_9BACT</name>
<dbReference type="EMBL" id="CP036339">
    <property type="protein sequence ID" value="QDT73739.1"/>
    <property type="molecule type" value="Genomic_DNA"/>
</dbReference>
<gene>
    <name evidence="1" type="ORF">I41_29300</name>
</gene>
<reference evidence="1 2" key="1">
    <citation type="submission" date="2019-02" db="EMBL/GenBank/DDBJ databases">
        <title>Deep-cultivation of Planctomycetes and their phenomic and genomic characterization uncovers novel biology.</title>
        <authorList>
            <person name="Wiegand S."/>
            <person name="Jogler M."/>
            <person name="Boedeker C."/>
            <person name="Pinto D."/>
            <person name="Vollmers J."/>
            <person name="Rivas-Marin E."/>
            <person name="Kohn T."/>
            <person name="Peeters S.H."/>
            <person name="Heuer A."/>
            <person name="Rast P."/>
            <person name="Oberbeckmann S."/>
            <person name="Bunk B."/>
            <person name="Jeske O."/>
            <person name="Meyerdierks A."/>
            <person name="Storesund J.E."/>
            <person name="Kallscheuer N."/>
            <person name="Luecker S."/>
            <person name="Lage O.M."/>
            <person name="Pohl T."/>
            <person name="Merkel B.J."/>
            <person name="Hornburger P."/>
            <person name="Mueller R.-W."/>
            <person name="Bruemmer F."/>
            <person name="Labrenz M."/>
            <person name="Spormann A.M."/>
            <person name="Op den Camp H."/>
            <person name="Overmann J."/>
            <person name="Amann R."/>
            <person name="Jetten M.S.M."/>
            <person name="Mascher T."/>
            <person name="Medema M.H."/>
            <person name="Devos D.P."/>
            <person name="Kaster A.-K."/>
            <person name="Ovreas L."/>
            <person name="Rohde M."/>
            <person name="Galperin M.Y."/>
            <person name="Jogler C."/>
        </authorList>
    </citation>
    <scope>NUCLEOTIDE SEQUENCE [LARGE SCALE GENOMIC DNA]</scope>
    <source>
        <strain evidence="1 2">I41</strain>
    </source>
</reference>
<dbReference type="Proteomes" id="UP000317909">
    <property type="component" value="Chromosome"/>
</dbReference>
<keyword evidence="2" id="KW-1185">Reference proteome</keyword>
<organism evidence="1 2">
    <name type="scientific">Lacipirellula limnantheis</name>
    <dbReference type="NCBI Taxonomy" id="2528024"/>
    <lineage>
        <taxon>Bacteria</taxon>
        <taxon>Pseudomonadati</taxon>
        <taxon>Planctomycetota</taxon>
        <taxon>Planctomycetia</taxon>
        <taxon>Pirellulales</taxon>
        <taxon>Lacipirellulaceae</taxon>
        <taxon>Lacipirellula</taxon>
    </lineage>
</organism>
<dbReference type="KEGG" id="llh:I41_29300"/>
<protein>
    <submittedName>
        <fullName evidence="1">Uncharacterized protein</fullName>
    </submittedName>
</protein>
<dbReference type="AlphaFoldDB" id="A0A517TZD3"/>
<accession>A0A517TZD3</accession>
<evidence type="ECO:0000313" key="2">
    <source>
        <dbReference type="Proteomes" id="UP000317909"/>
    </source>
</evidence>